<evidence type="ECO:0000313" key="1">
    <source>
        <dbReference type="EMBL" id="KUJ94430.1"/>
    </source>
</evidence>
<dbReference type="AlphaFoldDB" id="A0A101DF46"/>
<dbReference type="Proteomes" id="UP000054307">
    <property type="component" value="Unassembled WGS sequence"/>
</dbReference>
<accession>A0A101DF46</accession>
<dbReference type="EMBL" id="LGEX01000006">
    <property type="protein sequence ID" value="KUK07376.1"/>
    <property type="molecule type" value="Genomic_DNA"/>
</dbReference>
<proteinExistence type="predicted"/>
<gene>
    <name evidence="1" type="ORF">XD40_0366</name>
    <name evidence="2" type="ORF">XD48_0372</name>
</gene>
<organism evidence="1 4">
    <name type="scientific">Archaeoglobus fulgidus</name>
    <dbReference type="NCBI Taxonomy" id="2234"/>
    <lineage>
        <taxon>Archaea</taxon>
        <taxon>Methanobacteriati</taxon>
        <taxon>Methanobacteriota</taxon>
        <taxon>Archaeoglobi</taxon>
        <taxon>Archaeoglobales</taxon>
        <taxon>Archaeoglobaceae</taxon>
        <taxon>Archaeoglobus</taxon>
    </lineage>
</organism>
<sequence>MPRAWDDYREKVGEFIRAGKFAGGTKVSPRKLPPPEKTREVLNETFRICEEREFRLVLVEDLGDFKVFIQVPGEKSECDFFVWYARFSNGEIEEYKVPSHDELAKWFTELKKQSEIVEEFLINSIIRLIRDRMSVEEILDRYFRGLEEGLKKEVLKFLLTLKWISVQEDTNYPPPKKMGSKYTLALYALLEAGFSLRDIRRIVRF</sequence>
<dbReference type="PATRIC" id="fig|2234.6.peg.213"/>
<evidence type="ECO:0000313" key="4">
    <source>
        <dbReference type="Proteomes" id="UP000054307"/>
    </source>
</evidence>
<dbReference type="EMBL" id="LGEQ01000004">
    <property type="protein sequence ID" value="KUJ94430.1"/>
    <property type="molecule type" value="Genomic_DNA"/>
</dbReference>
<evidence type="ECO:0000313" key="3">
    <source>
        <dbReference type="Proteomes" id="UP000054015"/>
    </source>
</evidence>
<protein>
    <submittedName>
        <fullName evidence="1">Uncharacterized protein</fullName>
    </submittedName>
</protein>
<dbReference type="Proteomes" id="UP000054015">
    <property type="component" value="Unassembled WGS sequence"/>
</dbReference>
<comment type="caution">
    <text evidence="1">The sequence shown here is derived from an EMBL/GenBank/DDBJ whole genome shotgun (WGS) entry which is preliminary data.</text>
</comment>
<name>A0A101DF46_ARCFL</name>
<reference evidence="1" key="1">
    <citation type="journal article" date="2015" name="MBio">
        <title>Genome-resolved metagenomic analysis reveals roles for candidate phyla and other microbial community members in biogeochemical transformations in oil reservoirs.</title>
        <authorList>
            <person name="Hu P."/>
            <person name="Tom L."/>
            <person name="Singh A."/>
            <person name="Thomas B.C."/>
            <person name="Baker B.J."/>
            <person name="Piceno Y.M."/>
            <person name="Andersen G.L."/>
            <person name="Banfield J.F."/>
        </authorList>
    </citation>
    <scope>NUCLEOTIDE SEQUENCE [LARGE SCALE GENOMIC DNA]</scope>
    <source>
        <strain evidence="2">49_2300</strain>
        <strain evidence="1">49_95</strain>
    </source>
</reference>
<evidence type="ECO:0000313" key="2">
    <source>
        <dbReference type="EMBL" id="KUK07376.1"/>
    </source>
</evidence>
<reference evidence="3 4" key="2">
    <citation type="journal article" date="2015" name="MBio">
        <title>Genome-Resolved Metagenomic Analysis Reveals Roles for Candidate Phyla and Other Microbial Community Members in Biogeochemical Transformations in Oil Reservoirs.</title>
        <authorList>
            <person name="Hu P."/>
            <person name="Tom L."/>
            <person name="Singh A."/>
            <person name="Thomas B.C."/>
            <person name="Baker B.J."/>
            <person name="Piceno Y.M."/>
            <person name="Andersen G.L."/>
            <person name="Banfield J.F."/>
        </authorList>
    </citation>
    <scope>NUCLEOTIDE SEQUENCE [LARGE SCALE GENOMIC DNA]</scope>
</reference>